<reference evidence="4 5" key="1">
    <citation type="submission" date="2013-12" db="EMBL/GenBank/DDBJ databases">
        <title>Draft genome of the parsitic nematode Ancylostoma duodenale.</title>
        <authorList>
            <person name="Mitreva M."/>
        </authorList>
    </citation>
    <scope>NUCLEOTIDE SEQUENCE [LARGE SCALE GENOMIC DNA]</scope>
    <source>
        <strain evidence="4 5">Zhejiang</strain>
    </source>
</reference>
<dbReference type="GO" id="GO:0050650">
    <property type="term" value="P:chondroitin sulfate proteoglycan biosynthetic process"/>
    <property type="evidence" value="ECO:0007669"/>
    <property type="project" value="InterPro"/>
</dbReference>
<feature type="compositionally biased region" description="Basic residues" evidence="2">
    <location>
        <begin position="551"/>
        <end position="563"/>
    </location>
</feature>
<sequence length="743" mass="85620">MVKYSVDVADTTGLLRLALLILLLTSAARWQKTYDDIKEILLKERFLADEKLNSYLLETLGSSELERARYTFIKLCQTVSNCGIVPPFVHYESRQMIAPKYRTATCVIYKNMSTIMTSIMCYLYDVLAYQRNVPDLTRDTYTNRGKNEYDSIRVPDAFRNISSGSEQPWLNIIVVRDPLDRFLSAFINKCIRETKRPNACYNCGHDIQCVMERQYERLMGGAQKPSIVHTVEDAHFAPQTWHCELRENFRKYKIVKYTGFNTKEMLDELGVEFKNRGVGQGVIDDIRDKVRSICDLIPISTWGFSADVHEKLRQRKHRIVNQQLTAKEKKTLSNSKKQQVARAVGGVCRRVSEVIDLLGASSVKDVQPKKVSLPARPKSEENGIKKKEKEQSKKIEKKPVHDAAKTSESESSDESDEEEAPVSQQKSAPRNSTKQPQEEVSSSAGNVAVVDSDSDDDDDDTTDEEENTTPKKKPQKRPAPIPEEVEAKKSKFTVEPVECATKEQSLDVLEQRELAIRKLQEKLKAMKANRQGKKKASANPSTALKFEQERKLKRRMSKMKMKQRRAEEKKQKVEGKAKVKSEVKQETLKDEAAEAVSFSKFDFLVKSDGKKKRLTTSEKKKKFTGKDYKSLINKVEKREEKLEKLREAAPEQAAEFEDDIKWSRAVNKAQGVKVKDNIVLLKKGLKRKEKMKEKRKENWSKREMNLEREKSKKQEKRKENLQKRIDDKKKNKLKVLRKRGRVL</sequence>
<proteinExistence type="predicted"/>
<dbReference type="GO" id="GO:0016020">
    <property type="term" value="C:membrane"/>
    <property type="evidence" value="ECO:0007669"/>
    <property type="project" value="InterPro"/>
</dbReference>
<feature type="coiled-coil region" evidence="1">
    <location>
        <begin position="628"/>
        <end position="655"/>
    </location>
</feature>
<feature type="region of interest" description="Disordered" evidence="2">
    <location>
        <begin position="525"/>
        <end position="584"/>
    </location>
</feature>
<evidence type="ECO:0000313" key="5">
    <source>
        <dbReference type="Proteomes" id="UP000054047"/>
    </source>
</evidence>
<accession>A0A0C2GWA1</accession>
<dbReference type="GO" id="GO:0047756">
    <property type="term" value="F:chondroitin 4-sulfotransferase activity"/>
    <property type="evidence" value="ECO:0007669"/>
    <property type="project" value="InterPro"/>
</dbReference>
<feature type="compositionally biased region" description="Basic and acidic residues" evidence="2">
    <location>
        <begin position="564"/>
        <end position="584"/>
    </location>
</feature>
<feature type="compositionally biased region" description="Basic and acidic residues" evidence="2">
    <location>
        <begin position="690"/>
        <end position="729"/>
    </location>
</feature>
<feature type="compositionally biased region" description="Low complexity" evidence="2">
    <location>
        <begin position="438"/>
        <end position="451"/>
    </location>
</feature>
<dbReference type="Pfam" id="PF03567">
    <property type="entry name" value="Sulfotransfer_2"/>
    <property type="match status" value="1"/>
</dbReference>
<feature type="region of interest" description="Disordered" evidence="2">
    <location>
        <begin position="687"/>
        <end position="743"/>
    </location>
</feature>
<evidence type="ECO:0000259" key="3">
    <source>
        <dbReference type="Pfam" id="PF04935"/>
    </source>
</evidence>
<dbReference type="PANTHER" id="PTHR22900">
    <property type="entry name" value="PROTEIN CBG14245-RELATED"/>
    <property type="match status" value="1"/>
</dbReference>
<organism evidence="4 5">
    <name type="scientific">Ancylostoma duodenale</name>
    <dbReference type="NCBI Taxonomy" id="51022"/>
    <lineage>
        <taxon>Eukaryota</taxon>
        <taxon>Metazoa</taxon>
        <taxon>Ecdysozoa</taxon>
        <taxon>Nematoda</taxon>
        <taxon>Chromadorea</taxon>
        <taxon>Rhabditida</taxon>
        <taxon>Rhabditina</taxon>
        <taxon>Rhabditomorpha</taxon>
        <taxon>Strongyloidea</taxon>
        <taxon>Ancylostomatidae</taxon>
        <taxon>Ancylostomatinae</taxon>
        <taxon>Ancylostoma</taxon>
    </lineage>
</organism>
<feature type="compositionally biased region" description="Basic and acidic residues" evidence="2">
    <location>
        <begin position="377"/>
        <end position="408"/>
    </location>
</feature>
<feature type="region of interest" description="Disordered" evidence="2">
    <location>
        <begin position="366"/>
        <end position="493"/>
    </location>
</feature>
<dbReference type="PANTHER" id="PTHR22900:SF5">
    <property type="entry name" value="PROTEIN CBG14245"/>
    <property type="match status" value="1"/>
</dbReference>
<feature type="compositionally biased region" description="Basic residues" evidence="2">
    <location>
        <begin position="525"/>
        <end position="536"/>
    </location>
</feature>
<feature type="domain" description="Ribosomal RNA-processing protein 14/surfeit locus protein 6 C-terminal" evidence="3">
    <location>
        <begin position="548"/>
        <end position="734"/>
    </location>
</feature>
<dbReference type="AlphaFoldDB" id="A0A0C2GWA1"/>
<feature type="compositionally biased region" description="Acidic residues" evidence="2">
    <location>
        <begin position="452"/>
        <end position="467"/>
    </location>
</feature>
<evidence type="ECO:0000256" key="1">
    <source>
        <dbReference type="SAM" id="Coils"/>
    </source>
</evidence>
<dbReference type="EMBL" id="KN727384">
    <property type="protein sequence ID" value="KIH65810.1"/>
    <property type="molecule type" value="Genomic_DNA"/>
</dbReference>
<evidence type="ECO:0000256" key="2">
    <source>
        <dbReference type="SAM" id="MobiDB-lite"/>
    </source>
</evidence>
<feature type="compositionally biased region" description="Polar residues" evidence="2">
    <location>
        <begin position="422"/>
        <end position="435"/>
    </location>
</feature>
<keyword evidence="1" id="KW-0175">Coiled coil</keyword>
<dbReference type="Proteomes" id="UP000054047">
    <property type="component" value="Unassembled WGS sequence"/>
</dbReference>
<feature type="compositionally biased region" description="Acidic residues" evidence="2">
    <location>
        <begin position="410"/>
        <end position="420"/>
    </location>
</feature>
<dbReference type="Pfam" id="PF04935">
    <property type="entry name" value="SURF6"/>
    <property type="match status" value="1"/>
</dbReference>
<gene>
    <name evidence="4" type="ORF">ANCDUO_03862</name>
</gene>
<keyword evidence="5" id="KW-1185">Reference proteome</keyword>
<protein>
    <submittedName>
        <fullName evidence="4">Surfeit locus protein 6</fullName>
    </submittedName>
</protein>
<dbReference type="GO" id="GO:1902884">
    <property type="term" value="P:positive regulation of response to oxidative stress"/>
    <property type="evidence" value="ECO:0007669"/>
    <property type="project" value="InterPro"/>
</dbReference>
<feature type="compositionally biased region" description="Basic residues" evidence="2">
    <location>
        <begin position="730"/>
        <end position="743"/>
    </location>
</feature>
<dbReference type="InterPro" id="IPR029190">
    <property type="entry name" value="Rrp14/SURF6_C"/>
</dbReference>
<dbReference type="OrthoDB" id="408912at2759"/>
<name>A0A0C2GWA1_9BILA</name>
<evidence type="ECO:0000313" key="4">
    <source>
        <dbReference type="EMBL" id="KIH65810.1"/>
    </source>
</evidence>
<dbReference type="InterPro" id="IPR005331">
    <property type="entry name" value="Sulfotransferase"/>
</dbReference>
<dbReference type="InterPro" id="IPR007669">
    <property type="entry name" value="Chst-1-like"/>
</dbReference>